<evidence type="ECO:0000313" key="1">
    <source>
        <dbReference type="EMBL" id="GGA93102.1"/>
    </source>
</evidence>
<comment type="caution">
    <text evidence="1">The sequence shown here is derived from an EMBL/GenBank/DDBJ whole genome shotgun (WGS) entry which is preliminary data.</text>
</comment>
<protein>
    <submittedName>
        <fullName evidence="1">Uncharacterized protein</fullName>
    </submittedName>
</protein>
<dbReference type="EMBL" id="BMJC01000001">
    <property type="protein sequence ID" value="GGA93102.1"/>
    <property type="molecule type" value="Genomic_DNA"/>
</dbReference>
<reference evidence="1" key="2">
    <citation type="submission" date="2020-09" db="EMBL/GenBank/DDBJ databases">
        <authorList>
            <person name="Sun Q."/>
            <person name="Zhou Y."/>
        </authorList>
    </citation>
    <scope>NUCLEOTIDE SEQUENCE</scope>
    <source>
        <strain evidence="1">CGMCC 1.15448</strain>
    </source>
</reference>
<accession>A0A8J2UBA7</accession>
<dbReference type="RefSeq" id="WP_188930207.1">
    <property type="nucleotide sequence ID" value="NZ_BMJC01000001.1"/>
</dbReference>
<dbReference type="AlphaFoldDB" id="A0A8J2UBA7"/>
<name>A0A8J2UBA7_9BACT</name>
<gene>
    <name evidence="1" type="ORF">GCM10011511_15640</name>
</gene>
<keyword evidence="2" id="KW-1185">Reference proteome</keyword>
<evidence type="ECO:0000313" key="2">
    <source>
        <dbReference type="Proteomes" id="UP000607559"/>
    </source>
</evidence>
<sequence length="71" mass="8121">MDEFNYVIAQPWGEESQTLKVYTYGTTVFYGSLDQATALRDLIRENTGDDKWGIHKVSLEVLSSEFITDAR</sequence>
<reference evidence="1" key="1">
    <citation type="journal article" date="2014" name="Int. J. Syst. Evol. Microbiol.">
        <title>Complete genome sequence of Corynebacterium casei LMG S-19264T (=DSM 44701T), isolated from a smear-ripened cheese.</title>
        <authorList>
            <consortium name="US DOE Joint Genome Institute (JGI-PGF)"/>
            <person name="Walter F."/>
            <person name="Albersmeier A."/>
            <person name="Kalinowski J."/>
            <person name="Ruckert C."/>
        </authorList>
    </citation>
    <scope>NUCLEOTIDE SEQUENCE</scope>
    <source>
        <strain evidence="1">CGMCC 1.15448</strain>
    </source>
</reference>
<organism evidence="1 2">
    <name type="scientific">Puia dinghuensis</name>
    <dbReference type="NCBI Taxonomy" id="1792502"/>
    <lineage>
        <taxon>Bacteria</taxon>
        <taxon>Pseudomonadati</taxon>
        <taxon>Bacteroidota</taxon>
        <taxon>Chitinophagia</taxon>
        <taxon>Chitinophagales</taxon>
        <taxon>Chitinophagaceae</taxon>
        <taxon>Puia</taxon>
    </lineage>
</organism>
<dbReference type="Proteomes" id="UP000607559">
    <property type="component" value="Unassembled WGS sequence"/>
</dbReference>
<proteinExistence type="predicted"/>